<dbReference type="EMBL" id="JAAOLX010000018">
    <property type="protein sequence ID" value="NHQ88582.1"/>
    <property type="molecule type" value="Genomic_DNA"/>
</dbReference>
<organism evidence="3 4">
    <name type="scientific">Iodobacter violaceini</name>
    <dbReference type="NCBI Taxonomy" id="3044271"/>
    <lineage>
        <taxon>Bacteria</taxon>
        <taxon>Pseudomonadati</taxon>
        <taxon>Pseudomonadota</taxon>
        <taxon>Betaproteobacteria</taxon>
        <taxon>Neisseriales</taxon>
        <taxon>Chitinibacteraceae</taxon>
        <taxon>Iodobacter</taxon>
    </lineage>
</organism>
<proteinExistence type="predicted"/>
<dbReference type="PANTHER" id="PTHR33371">
    <property type="entry name" value="INTERMEMBRANE PHOSPHOLIPID TRANSPORT SYSTEM BINDING PROTEIN MLAD-RELATED"/>
    <property type="match status" value="1"/>
</dbReference>
<feature type="domain" description="Mce/MlaD" evidence="2">
    <location>
        <begin position="46"/>
        <end position="124"/>
    </location>
</feature>
<reference evidence="3 4" key="1">
    <citation type="submission" date="2020-03" db="EMBL/GenBank/DDBJ databases">
        <title>Draft genome sequence of environmentally isolated violet-colored cultures.</title>
        <authorList>
            <person name="Wilson H.S."/>
        </authorList>
    </citation>
    <scope>NUCLEOTIDE SEQUENCE [LARGE SCALE GENOMIC DNA]</scope>
    <source>
        <strain evidence="3 4">HSC-16F04</strain>
    </source>
</reference>
<gene>
    <name evidence="3" type="ORF">HA050_21010</name>
</gene>
<keyword evidence="1" id="KW-0472">Membrane</keyword>
<protein>
    <submittedName>
        <fullName evidence="3">MCE family protein</fullName>
    </submittedName>
</protein>
<dbReference type="Proteomes" id="UP000712570">
    <property type="component" value="Unassembled WGS sequence"/>
</dbReference>
<evidence type="ECO:0000313" key="3">
    <source>
        <dbReference type="EMBL" id="NHQ88582.1"/>
    </source>
</evidence>
<dbReference type="InterPro" id="IPR003399">
    <property type="entry name" value="Mce/MlaD"/>
</dbReference>
<keyword evidence="4" id="KW-1185">Reference proteome</keyword>
<sequence>MSIDAHANPLKKDKRAQVGLFVTGGVFFMATALFVLARSLGWFEQSYTLEFHAASAESLNKGMLVRLSGLPVGKVTGIKLEDDARVRVQLQINKDFQRWIKSDSAASLAREGIFGDSFIQISAGRGKGPSLESGAVLAFDPGSGMNELLQQLRGRLFPLLEEMQSLAASLKAPDGQLGSTLGEARALLHELRNTRMQIDKTLASAALLTHKNIPDTLGYVDGTLAGFKKTAQSTDEQLAQISGKLQDTLDQYERTGNTADQTLKEVQILVKETRPLLQKAIKDADVVMQSANQTMTNMHDHWPFSGDAKPASMPGEAAGE</sequence>
<feature type="transmembrane region" description="Helical" evidence="1">
    <location>
        <begin position="20"/>
        <end position="43"/>
    </location>
</feature>
<dbReference type="InterPro" id="IPR052336">
    <property type="entry name" value="MlaD_Phospholipid_Transporter"/>
</dbReference>
<evidence type="ECO:0000259" key="2">
    <source>
        <dbReference type="Pfam" id="PF02470"/>
    </source>
</evidence>
<keyword evidence="1" id="KW-0812">Transmembrane</keyword>
<evidence type="ECO:0000256" key="1">
    <source>
        <dbReference type="SAM" id="Phobius"/>
    </source>
</evidence>
<accession>A0ABX0L1G6</accession>
<evidence type="ECO:0000313" key="4">
    <source>
        <dbReference type="Proteomes" id="UP000712570"/>
    </source>
</evidence>
<dbReference type="RefSeq" id="WP_166830376.1">
    <property type="nucleotide sequence ID" value="NZ_JAAOLX010000018.1"/>
</dbReference>
<dbReference type="PANTHER" id="PTHR33371:SF4">
    <property type="entry name" value="INTERMEMBRANE PHOSPHOLIPID TRANSPORT SYSTEM BINDING PROTEIN MLAD"/>
    <property type="match status" value="1"/>
</dbReference>
<name>A0ABX0L1G6_9NEIS</name>
<keyword evidence="1" id="KW-1133">Transmembrane helix</keyword>
<comment type="caution">
    <text evidence="3">The sequence shown here is derived from an EMBL/GenBank/DDBJ whole genome shotgun (WGS) entry which is preliminary data.</text>
</comment>
<dbReference type="Pfam" id="PF02470">
    <property type="entry name" value="MlaD"/>
    <property type="match status" value="1"/>
</dbReference>